<keyword evidence="3" id="KW-1185">Reference proteome</keyword>
<feature type="region of interest" description="Disordered" evidence="1">
    <location>
        <begin position="1"/>
        <end position="38"/>
    </location>
</feature>
<dbReference type="Proteomes" id="UP000026961">
    <property type="component" value="Chromosome 1"/>
</dbReference>
<protein>
    <submittedName>
        <fullName evidence="2">Uncharacterized protein</fullName>
    </submittedName>
</protein>
<reference evidence="2" key="3">
    <citation type="submission" date="2018-05" db="EMBL/GenBank/DDBJ databases">
        <title>OgluRS3 (Oryza glumaepatula Reference Sequence Version 3).</title>
        <authorList>
            <person name="Zhang J."/>
            <person name="Kudrna D."/>
            <person name="Lee S."/>
            <person name="Talag J."/>
            <person name="Welchert J."/>
            <person name="Wing R.A."/>
        </authorList>
    </citation>
    <scope>NUCLEOTIDE SEQUENCE [LARGE SCALE GENOMIC DNA]</scope>
</reference>
<dbReference type="HOGENOM" id="CLU_2835279_0_0_1"/>
<organism evidence="2">
    <name type="scientific">Oryza glumipatula</name>
    <dbReference type="NCBI Taxonomy" id="40148"/>
    <lineage>
        <taxon>Eukaryota</taxon>
        <taxon>Viridiplantae</taxon>
        <taxon>Streptophyta</taxon>
        <taxon>Embryophyta</taxon>
        <taxon>Tracheophyta</taxon>
        <taxon>Spermatophyta</taxon>
        <taxon>Magnoliopsida</taxon>
        <taxon>Liliopsida</taxon>
        <taxon>Poales</taxon>
        <taxon>Poaceae</taxon>
        <taxon>BOP clade</taxon>
        <taxon>Oryzoideae</taxon>
        <taxon>Oryzeae</taxon>
        <taxon>Oryzinae</taxon>
        <taxon>Oryza</taxon>
    </lineage>
</organism>
<evidence type="ECO:0000256" key="1">
    <source>
        <dbReference type="SAM" id="MobiDB-lite"/>
    </source>
</evidence>
<accession>A0A0D9YF92</accession>
<dbReference type="Gramene" id="OGLUM01G35850.1">
    <property type="protein sequence ID" value="OGLUM01G35850.1"/>
    <property type="gene ID" value="OGLUM01G35850"/>
</dbReference>
<sequence length="66" mass="7084">MEKKTGSGKISNTETPTVSSFTTGREHPAIESVPLVPDPSGFRELVQAGSFARHVDMDAFTHPSVL</sequence>
<reference evidence="2" key="1">
    <citation type="submission" date="2013-08" db="EMBL/GenBank/DDBJ databases">
        <title>Oryza genome evolution.</title>
        <authorList>
            <person name="Wing R.A."/>
            <person name="Panaud O."/>
            <person name="Oliveira A.C."/>
        </authorList>
    </citation>
    <scope>NUCLEOTIDE SEQUENCE</scope>
</reference>
<evidence type="ECO:0000313" key="3">
    <source>
        <dbReference type="Proteomes" id="UP000026961"/>
    </source>
</evidence>
<name>A0A0D9YF92_9ORYZ</name>
<proteinExistence type="predicted"/>
<evidence type="ECO:0000313" key="2">
    <source>
        <dbReference type="EnsemblPlants" id="OGLUM01G35850.1"/>
    </source>
</evidence>
<reference evidence="2" key="2">
    <citation type="submission" date="2015-04" db="UniProtKB">
        <authorList>
            <consortium name="EnsemblPlants"/>
        </authorList>
    </citation>
    <scope>IDENTIFICATION</scope>
</reference>
<dbReference type="EnsemblPlants" id="OGLUM01G35850.1">
    <property type="protein sequence ID" value="OGLUM01G35850.1"/>
    <property type="gene ID" value="OGLUM01G35850"/>
</dbReference>
<dbReference type="AlphaFoldDB" id="A0A0D9YF92"/>
<feature type="compositionally biased region" description="Polar residues" evidence="1">
    <location>
        <begin position="8"/>
        <end position="23"/>
    </location>
</feature>